<dbReference type="SUPFAM" id="SSF51011">
    <property type="entry name" value="Glycosyl hydrolase domain"/>
    <property type="match status" value="1"/>
</dbReference>
<dbReference type="Gene3D" id="3.20.20.80">
    <property type="entry name" value="Glycosidases"/>
    <property type="match status" value="1"/>
</dbReference>
<dbReference type="CDD" id="cd11334">
    <property type="entry name" value="AmyAc_TreS"/>
    <property type="match status" value="1"/>
</dbReference>
<dbReference type="Pfam" id="PF22157">
    <property type="entry name" value="SupH-like_C"/>
    <property type="match status" value="1"/>
</dbReference>
<dbReference type="InterPro" id="IPR006047">
    <property type="entry name" value="GH13_cat_dom"/>
</dbReference>
<reference evidence="2 3" key="1">
    <citation type="submission" date="2024-10" db="EMBL/GenBank/DDBJ databases">
        <title>The Natural Products Discovery Center: Release of the First 8490 Sequenced Strains for Exploring Actinobacteria Biosynthetic Diversity.</title>
        <authorList>
            <person name="Kalkreuter E."/>
            <person name="Kautsar S.A."/>
            <person name="Yang D."/>
            <person name="Bader C.D."/>
            <person name="Teijaro C.N."/>
            <person name="Fluegel L."/>
            <person name="Davis C.M."/>
            <person name="Simpson J.R."/>
            <person name="Lauterbach L."/>
            <person name="Steele A.D."/>
            <person name="Gui C."/>
            <person name="Meng S."/>
            <person name="Li G."/>
            <person name="Viehrig K."/>
            <person name="Ye F."/>
            <person name="Su P."/>
            <person name="Kiefer A.F."/>
            <person name="Nichols A."/>
            <person name="Cepeda A.J."/>
            <person name="Yan W."/>
            <person name="Fan B."/>
            <person name="Jiang Y."/>
            <person name="Adhikari A."/>
            <person name="Zheng C.-J."/>
            <person name="Schuster L."/>
            <person name="Cowan T.M."/>
            <person name="Smanski M.J."/>
            <person name="Chevrette M.G."/>
            <person name="De Carvalho L.P.S."/>
            <person name="Shen B."/>
        </authorList>
    </citation>
    <scope>NUCLEOTIDE SEQUENCE [LARGE SCALE GENOMIC DNA]</scope>
    <source>
        <strain evidence="2 3">NPDC049639</strain>
    </source>
</reference>
<dbReference type="Proteomes" id="UP001612915">
    <property type="component" value="Unassembled WGS sequence"/>
</dbReference>
<accession>A0ABW8ATA5</accession>
<feature type="domain" description="Glycosyl hydrolase family 13 catalytic" evidence="1">
    <location>
        <begin position="18"/>
        <end position="431"/>
    </location>
</feature>
<organism evidence="2 3">
    <name type="scientific">Spongisporangium articulatum</name>
    <dbReference type="NCBI Taxonomy" id="3362603"/>
    <lineage>
        <taxon>Bacteria</taxon>
        <taxon>Bacillati</taxon>
        <taxon>Actinomycetota</taxon>
        <taxon>Actinomycetes</taxon>
        <taxon>Kineosporiales</taxon>
        <taxon>Kineosporiaceae</taxon>
        <taxon>Spongisporangium</taxon>
    </lineage>
</organism>
<dbReference type="InterPro" id="IPR054049">
    <property type="entry name" value="SupH-like_C"/>
</dbReference>
<dbReference type="RefSeq" id="WP_398284188.1">
    <property type="nucleotide sequence ID" value="NZ_JBITLV010000008.1"/>
</dbReference>
<comment type="caution">
    <text evidence="2">The sequence shown here is derived from an EMBL/GenBank/DDBJ whole genome shotgun (WGS) entry which is preliminary data.</text>
</comment>
<dbReference type="SMART" id="SM00642">
    <property type="entry name" value="Aamy"/>
    <property type="match status" value="1"/>
</dbReference>
<dbReference type="InterPro" id="IPR017853">
    <property type="entry name" value="GH"/>
</dbReference>
<evidence type="ECO:0000259" key="1">
    <source>
        <dbReference type="SMART" id="SM00642"/>
    </source>
</evidence>
<dbReference type="Gene3D" id="3.90.400.10">
    <property type="entry name" value="Oligo-1,6-glucosidase, Domain 2"/>
    <property type="match status" value="1"/>
</dbReference>
<evidence type="ECO:0000313" key="2">
    <source>
        <dbReference type="EMBL" id="MFI7589584.1"/>
    </source>
</evidence>
<dbReference type="InterPro" id="IPR045857">
    <property type="entry name" value="O16G_dom_2"/>
</dbReference>
<keyword evidence="3" id="KW-1185">Reference proteome</keyword>
<dbReference type="Pfam" id="PF00128">
    <property type="entry name" value="Alpha-amylase"/>
    <property type="match status" value="2"/>
</dbReference>
<dbReference type="SUPFAM" id="SSF51445">
    <property type="entry name" value="(Trans)glycosidases"/>
    <property type="match status" value="1"/>
</dbReference>
<evidence type="ECO:0000313" key="3">
    <source>
        <dbReference type="Proteomes" id="UP001612915"/>
    </source>
</evidence>
<proteinExistence type="predicted"/>
<dbReference type="PANTHER" id="PTHR10357:SF219">
    <property type="entry name" value="MALTOSE ALPHA-D-GLUCOSYLTRANSFERASE"/>
    <property type="match status" value="1"/>
</dbReference>
<protein>
    <submittedName>
        <fullName evidence="2">Alpha-amylase family protein</fullName>
    </submittedName>
</protein>
<dbReference type="PANTHER" id="PTHR10357">
    <property type="entry name" value="ALPHA-AMYLASE FAMILY MEMBER"/>
    <property type="match status" value="1"/>
</dbReference>
<name>A0ABW8ATA5_9ACTN</name>
<dbReference type="EMBL" id="JBITLV010000008">
    <property type="protein sequence ID" value="MFI7589584.1"/>
    <property type="molecule type" value="Genomic_DNA"/>
</dbReference>
<dbReference type="Gene3D" id="2.60.40.1180">
    <property type="entry name" value="Golgi alpha-mannosidase II"/>
    <property type="match status" value="1"/>
</dbReference>
<gene>
    <name evidence="2" type="ORF">ACIB24_21160</name>
</gene>
<sequence length="559" mass="62599">MKITDTGDLWWKNAVVYCLDVETFCDWNRDGVGDFAGLAQRIDYLHELGVTCLWLMPFYPTAEVDDGYDITDFQAVDSRLGTFGDFVELIRVARDRGLRVIADLVVNHTSAQHPWFRSARAGKGSPYRDFYVWRSDPPPDTSSEVVFPDQESSIWEPDKRSGEWYLHRFYRSQPDLNVLNPAVRDEIAKTMGFWLQLGLSGFRVDAVPFLIETLGQSEEAAALLPDPHVVLRDLRAFLGRRTGDGILLGEVNLPHAQQAEFFGGDAGGELTMQFDFIGMQYLYLALARQDARPLAKALRERPEIPKDCQWATFVRNHDELTLDKLSDAEREEVFAAFGPEPEMQVYGRGLRRRLPPMLGGDPRRLRMVYSLLFSLPGTPVLFYGEEIGMGENPSLPGRSAVRTPMQWSNTKNGGFSEAPASALTAPLVEGSFGPEFINVADQRRDPDSFLAFVAHLIHRYRQCPELGWSTFHELEQPHAAVLAHRCTWDDGTLVALHNLGPDGVQVPVTLDGCGSSHRLVDLLEDGSTPLDGAGSATLALDGYGYRWLRVVAPDSRRLI</sequence>
<dbReference type="InterPro" id="IPR013780">
    <property type="entry name" value="Glyco_hydro_b"/>
</dbReference>